<dbReference type="PROSITE" id="PS51649">
    <property type="entry name" value="NPH3"/>
    <property type="match status" value="1"/>
</dbReference>
<feature type="domain" description="NPH3" evidence="7">
    <location>
        <begin position="238"/>
        <end position="322"/>
    </location>
</feature>
<evidence type="ECO:0000313" key="9">
    <source>
        <dbReference type="RefSeq" id="XP_021836254.1"/>
    </source>
</evidence>
<reference evidence="9" key="2">
    <citation type="submission" date="2025-08" db="UniProtKB">
        <authorList>
            <consortium name="RefSeq"/>
        </authorList>
    </citation>
    <scope>IDENTIFICATION</scope>
    <source>
        <tissue evidence="9">Leaf</tissue>
    </source>
</reference>
<dbReference type="Pfam" id="PF00651">
    <property type="entry name" value="BTB"/>
    <property type="match status" value="1"/>
</dbReference>
<feature type="compositionally biased region" description="Acidic residues" evidence="5">
    <location>
        <begin position="43"/>
        <end position="58"/>
    </location>
</feature>
<dbReference type="KEGG" id="soe:110775974"/>
<dbReference type="RefSeq" id="XP_021836254.1">
    <property type="nucleotide sequence ID" value="XM_021980562.2"/>
</dbReference>
<evidence type="ECO:0000256" key="1">
    <source>
        <dbReference type="ARBA" id="ARBA00004906"/>
    </source>
</evidence>
<evidence type="ECO:0000313" key="8">
    <source>
        <dbReference type="Proteomes" id="UP000813463"/>
    </source>
</evidence>
<dbReference type="InterPro" id="IPR011333">
    <property type="entry name" value="SKP1/BTB/POZ_sf"/>
</dbReference>
<protein>
    <submittedName>
        <fullName evidence="9">BTB/POZ domain-containing protein At3g49900</fullName>
    </submittedName>
</protein>
<dbReference type="SMART" id="SM00225">
    <property type="entry name" value="BTB"/>
    <property type="match status" value="1"/>
</dbReference>
<dbReference type="OrthoDB" id="407106at2759"/>
<feature type="compositionally biased region" description="Basic and acidic residues" evidence="5">
    <location>
        <begin position="33"/>
        <end position="42"/>
    </location>
</feature>
<comment type="pathway">
    <text evidence="1">Protein modification; protein ubiquitination.</text>
</comment>
<keyword evidence="2" id="KW-0833">Ubl conjugation pathway</keyword>
<gene>
    <name evidence="9" type="primary">LOC110775974</name>
</gene>
<sequence>MSVTIAVSDHETETETEENMKVGLRNLGVAHDTIFEDEHEHDYSEDEDEDEEDDDVESDLSSPSSPLQSGVDAWTEATGRKPDVKILVRGVCFHLHKDILVSKSGYFKRQLTRVSEFTLSPPLKITADTFKQVADFCYTNYAVITPSNLVALRISAQILEMDGIVGEESLRELTESYFRDVVRVNKTLTCDVFCSSLSLLPESEQTAFLASRCIEGLLDDAGEGGGGAVSCADGLKTVSPEGFRVIADSMQRRYTANHDLLYRVVDLYFLVYNGKMSEDQKTQITTCIDCSILSQTLLMHAVQNPRMPLRFIVQAMLIEQLNTHRSLFSVLNPTTTTTTTASTTQFDPRLSDSPATLGAILERDAALRQVTQLRAAIDTTCSRIQTLENELFGMKKLLMESEKQKGGHRSSSSALLMDDQRRSSSCRFNNNNIINKVERGERGSVSSSFLRFGGSNNNIDYGEMKMGLSSSSCLDNDGNNTRVVVVKRNLGQRLIRGLRNAFGNSKIKEDNNACRFDGKLRRGTVLN</sequence>
<name>A0A9R0HUV3_SPIOL</name>
<evidence type="ECO:0000256" key="5">
    <source>
        <dbReference type="SAM" id="MobiDB-lite"/>
    </source>
</evidence>
<dbReference type="Gene3D" id="3.30.710.10">
    <property type="entry name" value="Potassium Channel Kv1.1, Chain A"/>
    <property type="match status" value="1"/>
</dbReference>
<feature type="coiled-coil region" evidence="4">
    <location>
        <begin position="370"/>
        <end position="404"/>
    </location>
</feature>
<dbReference type="Proteomes" id="UP000813463">
    <property type="component" value="Chromosome 3"/>
</dbReference>
<dbReference type="InterPro" id="IPR000210">
    <property type="entry name" value="BTB/POZ_dom"/>
</dbReference>
<organism evidence="8 9">
    <name type="scientific">Spinacia oleracea</name>
    <name type="common">Spinach</name>
    <dbReference type="NCBI Taxonomy" id="3562"/>
    <lineage>
        <taxon>Eukaryota</taxon>
        <taxon>Viridiplantae</taxon>
        <taxon>Streptophyta</taxon>
        <taxon>Embryophyta</taxon>
        <taxon>Tracheophyta</taxon>
        <taxon>Spermatophyta</taxon>
        <taxon>Magnoliopsida</taxon>
        <taxon>eudicotyledons</taxon>
        <taxon>Gunneridae</taxon>
        <taxon>Pentapetalae</taxon>
        <taxon>Caryophyllales</taxon>
        <taxon>Chenopodiaceae</taxon>
        <taxon>Chenopodioideae</taxon>
        <taxon>Anserineae</taxon>
        <taxon>Spinacia</taxon>
    </lineage>
</organism>
<comment type="similarity">
    <text evidence="3">Belongs to the NPH3 family.</text>
</comment>
<reference evidence="8" key="1">
    <citation type="journal article" date="2021" name="Nat. Commun.">
        <title>Genomic analyses provide insights into spinach domestication and the genetic basis of agronomic traits.</title>
        <authorList>
            <person name="Cai X."/>
            <person name="Sun X."/>
            <person name="Xu C."/>
            <person name="Sun H."/>
            <person name="Wang X."/>
            <person name="Ge C."/>
            <person name="Zhang Z."/>
            <person name="Wang Q."/>
            <person name="Fei Z."/>
            <person name="Jiao C."/>
            <person name="Wang Q."/>
        </authorList>
    </citation>
    <scope>NUCLEOTIDE SEQUENCE [LARGE SCALE GENOMIC DNA]</scope>
    <source>
        <strain evidence="8">cv. Varoflay</strain>
    </source>
</reference>
<evidence type="ECO:0000259" key="6">
    <source>
        <dbReference type="PROSITE" id="PS50097"/>
    </source>
</evidence>
<dbReference type="InterPro" id="IPR027356">
    <property type="entry name" value="NPH3_dom"/>
</dbReference>
<keyword evidence="8" id="KW-1185">Reference proteome</keyword>
<dbReference type="InterPro" id="IPR043454">
    <property type="entry name" value="NPH3/RPT2-like"/>
</dbReference>
<keyword evidence="4" id="KW-0175">Coiled coil</keyword>
<dbReference type="SUPFAM" id="SSF54695">
    <property type="entry name" value="POZ domain"/>
    <property type="match status" value="1"/>
</dbReference>
<dbReference type="PANTHER" id="PTHR32370">
    <property type="entry name" value="OS12G0117600 PROTEIN"/>
    <property type="match status" value="1"/>
</dbReference>
<proteinExistence type="inferred from homology"/>
<evidence type="ECO:0000256" key="4">
    <source>
        <dbReference type="SAM" id="Coils"/>
    </source>
</evidence>
<feature type="region of interest" description="Disordered" evidence="5">
    <location>
        <begin position="1"/>
        <end position="72"/>
    </location>
</feature>
<evidence type="ECO:0000256" key="2">
    <source>
        <dbReference type="ARBA" id="ARBA00022786"/>
    </source>
</evidence>
<feature type="domain" description="BTB" evidence="6">
    <location>
        <begin position="82"/>
        <end position="146"/>
    </location>
</feature>
<accession>A0A9R0HUV3</accession>
<evidence type="ECO:0000256" key="3">
    <source>
        <dbReference type="PROSITE-ProRule" id="PRU00982"/>
    </source>
</evidence>
<dbReference type="PROSITE" id="PS50097">
    <property type="entry name" value="BTB"/>
    <property type="match status" value="1"/>
</dbReference>
<evidence type="ECO:0000259" key="7">
    <source>
        <dbReference type="PROSITE" id="PS51649"/>
    </source>
</evidence>
<dbReference type="AlphaFoldDB" id="A0A9R0HUV3"/>
<dbReference type="GeneID" id="110775974"/>